<feature type="signal peptide" evidence="3">
    <location>
        <begin position="1"/>
        <end position="21"/>
    </location>
</feature>
<gene>
    <name evidence="4" type="ORF">BJ969_005675</name>
</gene>
<dbReference type="RefSeq" id="WP_184484035.1">
    <property type="nucleotide sequence ID" value="NZ_JACHIV010000001.1"/>
</dbReference>
<feature type="transmembrane region" description="Helical" evidence="2">
    <location>
        <begin position="685"/>
        <end position="706"/>
    </location>
</feature>
<proteinExistence type="predicted"/>
<dbReference type="Proteomes" id="UP000580474">
    <property type="component" value="Unassembled WGS sequence"/>
</dbReference>
<keyword evidence="3" id="KW-0732">Signal</keyword>
<evidence type="ECO:0000313" key="5">
    <source>
        <dbReference type="Proteomes" id="UP000580474"/>
    </source>
</evidence>
<name>A0A840NWV9_9PSEU</name>
<evidence type="ECO:0000256" key="1">
    <source>
        <dbReference type="SAM" id="MobiDB-lite"/>
    </source>
</evidence>
<dbReference type="EMBL" id="JACHIV010000001">
    <property type="protein sequence ID" value="MBB5072587.1"/>
    <property type="molecule type" value="Genomic_DNA"/>
</dbReference>
<evidence type="ECO:0000256" key="3">
    <source>
        <dbReference type="SAM" id="SignalP"/>
    </source>
</evidence>
<dbReference type="Pfam" id="PF19516">
    <property type="entry name" value="DUF6049"/>
    <property type="match status" value="1"/>
</dbReference>
<evidence type="ECO:0000256" key="2">
    <source>
        <dbReference type="SAM" id="Phobius"/>
    </source>
</evidence>
<accession>A0A840NWV9</accession>
<dbReference type="InterPro" id="IPR046112">
    <property type="entry name" value="DUF6049"/>
</dbReference>
<feature type="region of interest" description="Disordered" evidence="1">
    <location>
        <begin position="717"/>
        <end position="761"/>
    </location>
</feature>
<keyword evidence="2" id="KW-0812">Transmembrane</keyword>
<feature type="chain" id="PRO_5038459230" description="Glycoprotein" evidence="3">
    <location>
        <begin position="22"/>
        <end position="761"/>
    </location>
</feature>
<evidence type="ECO:0008006" key="6">
    <source>
        <dbReference type="Google" id="ProtNLM"/>
    </source>
</evidence>
<comment type="caution">
    <text evidence="4">The sequence shown here is derived from an EMBL/GenBank/DDBJ whole genome shotgun (WGS) entry which is preliminary data.</text>
</comment>
<reference evidence="4 5" key="1">
    <citation type="submission" date="2020-08" db="EMBL/GenBank/DDBJ databases">
        <title>Sequencing the genomes of 1000 actinobacteria strains.</title>
        <authorList>
            <person name="Klenk H.-P."/>
        </authorList>
    </citation>
    <scope>NUCLEOTIDE SEQUENCE [LARGE SCALE GENOMIC DNA]</scope>
    <source>
        <strain evidence="4 5">DSM 45582</strain>
    </source>
</reference>
<keyword evidence="2" id="KW-0472">Membrane</keyword>
<keyword evidence="5" id="KW-1185">Reference proteome</keyword>
<protein>
    <recommendedName>
        <fullName evidence="6">Glycoprotein</fullName>
    </recommendedName>
</protein>
<organism evidence="4 5">
    <name type="scientific">Saccharopolyspora gloriosae</name>
    <dbReference type="NCBI Taxonomy" id="455344"/>
    <lineage>
        <taxon>Bacteria</taxon>
        <taxon>Bacillati</taxon>
        <taxon>Actinomycetota</taxon>
        <taxon>Actinomycetes</taxon>
        <taxon>Pseudonocardiales</taxon>
        <taxon>Pseudonocardiaceae</taxon>
        <taxon>Saccharopolyspora</taxon>
    </lineage>
</organism>
<sequence length="761" mass="79489">MRCLLAAVVAVLLVSGIPITAARTASAQGDSSTTRLEVTKVTPSVISGAPGEVTISGRITNTTGATINGIEARVQRGYPTQSVPAAQDALRGNAATVNETSFRPMIDTLAPGQQAPFELRVPVNGPDSLEITEPGVFPLLVNVNGQPGDGGRARIGESHFLLPVLAPPGAPPAKPAEPAPVAMLLPIVDYPRMQQEGTPGQRAVLADDALAGSLTPGGRLYDLVQSVVDNAGGGSPLGNGLCFAIDPDLLATVQAMSRGYLVRQADGGLRDGTGSASAQLWLNKLREATEGRCVLALPYADSDVAALDHADLPDLIKGSLDGAGVVQQVLGVEPRRSVLWPIEGALDESTARKLADFGIGTMLMEPSAMSTDSLAPSRLYEDGPVAVPVDPLLSEALDPMHGSPLETTAMSPDGNGAATVQNTLGALAFRATAGAQGGATSVLAPPRRWNLSGEDLRALLDGMRGLADAGYVRPAGLPETTGQAEQSESALPVSRLDYPQENAAEEIPRPVLDQLAEQNYKVGDLYRSTQKDPAADLDPAALTTPLRNGLLRGASSAWRDNPAAARHWVRVATDTLNGVLARVRLDEFAGKITLTASNAPIPMTVTNDLPVTVSVRLRIPATAGIETRDLGVIRVPAQGRRHFRLETEVHRAGQFTVDMDVVTEAGTELGPAKRIQLQSYTYDPFTVGFTAIASALLVILSARRILRRLRARRSRLAAASGGRAGESAASSAPAPSASETTNPRMFPVSPGSTTESDRGPS</sequence>
<evidence type="ECO:0000313" key="4">
    <source>
        <dbReference type="EMBL" id="MBB5072587.1"/>
    </source>
</evidence>
<dbReference type="AlphaFoldDB" id="A0A840NWV9"/>
<feature type="compositionally biased region" description="Low complexity" evidence="1">
    <location>
        <begin position="717"/>
        <end position="739"/>
    </location>
</feature>
<keyword evidence="2" id="KW-1133">Transmembrane helix</keyword>